<reference evidence="1" key="1">
    <citation type="submission" date="2021-06" db="EMBL/GenBank/DDBJ databases">
        <authorList>
            <person name="Kallberg Y."/>
            <person name="Tangrot J."/>
            <person name="Rosling A."/>
        </authorList>
    </citation>
    <scope>NUCLEOTIDE SEQUENCE</scope>
    <source>
        <strain evidence="1">MA461A</strain>
    </source>
</reference>
<accession>A0ACA9L483</accession>
<sequence length="711" mass="81210">WLFISTLTNVVESSLLSSNCDNFENLDNTWVSCFLHEVRKIDNSNDLNNKNNVPDLSSTEEDHNFQYYQHWDIQNQGQGDQHQDVQCQDDQHQGVQDQGEQYQGHRDVQYQGQGDQYQGAQDQGEQYQEHRDVQYQDQSDYYQGVQDQGEQYQEHQDVQYRSQDDHYQGVRDQGEQYQEHRDVQYQGDQHQDVQCQGDQYVQDQGEQYHDVQYQGEQNSQGHQFNQHQGNYYQDDQCHNDYCQQHRSNNEHKAIYANRCFKRKSQTCINIQQDKRTKQSQPFSESGQISRGDFFGSSSDSGQISRGGFSGSDSQGSQHQITRRNLRNLKRLNYYVSELSSSPTPLSQSPPPSPMSICLQLHTSPQFVNSSKYQKYKDSILSSKFPKLPQTYNRYEVEAKDEKDWSFLKTPARVDTTRYQRRGSVLSKYYPREKPTEVIDKWKLQLEQKSQWTENSIRLGAIARKKGMTALWNEWGVRQPCTVLQLEDVQVVQIVENKKFVKPHLISVQIGCSDKEKNVSRPLLGHFKAAGVSPKWKLCDFHVTSDAVLPVGSEIKAAHFVPGQYVDLQAPSIGKGFAGVMKRWGFKGLPASHGTSKTHRSAGSTGQNQSPGRVFKGKKMAGRMGGKNVTVSTKILKIDNVLNLIYVKGPVPGYKGQFIRIKDAIKKQGAKCFPQDYLPPPFPTIAPEILKTMPGELIAKSGGADPFLAKES</sequence>
<dbReference type="EMBL" id="CAJVQC010002264">
    <property type="protein sequence ID" value="CAG8508598.1"/>
    <property type="molecule type" value="Genomic_DNA"/>
</dbReference>
<keyword evidence="2" id="KW-1185">Reference proteome</keyword>
<feature type="non-terminal residue" evidence="1">
    <location>
        <position position="1"/>
    </location>
</feature>
<gene>
    <name evidence="1" type="ORF">RPERSI_LOCUS2154</name>
</gene>
<dbReference type="Proteomes" id="UP000789920">
    <property type="component" value="Unassembled WGS sequence"/>
</dbReference>
<evidence type="ECO:0000313" key="1">
    <source>
        <dbReference type="EMBL" id="CAG8508598.1"/>
    </source>
</evidence>
<organism evidence="1 2">
    <name type="scientific">Racocetra persica</name>
    <dbReference type="NCBI Taxonomy" id="160502"/>
    <lineage>
        <taxon>Eukaryota</taxon>
        <taxon>Fungi</taxon>
        <taxon>Fungi incertae sedis</taxon>
        <taxon>Mucoromycota</taxon>
        <taxon>Glomeromycotina</taxon>
        <taxon>Glomeromycetes</taxon>
        <taxon>Diversisporales</taxon>
        <taxon>Gigasporaceae</taxon>
        <taxon>Racocetra</taxon>
    </lineage>
</organism>
<evidence type="ECO:0000313" key="2">
    <source>
        <dbReference type="Proteomes" id="UP000789920"/>
    </source>
</evidence>
<comment type="caution">
    <text evidence="1">The sequence shown here is derived from an EMBL/GenBank/DDBJ whole genome shotgun (WGS) entry which is preliminary data.</text>
</comment>
<protein>
    <submittedName>
        <fullName evidence="1">20935_t:CDS:1</fullName>
    </submittedName>
</protein>
<proteinExistence type="predicted"/>
<name>A0ACA9L483_9GLOM</name>